<dbReference type="SMART" id="SM00501">
    <property type="entry name" value="BRIGHT"/>
    <property type="match status" value="1"/>
</dbReference>
<dbReference type="PANTHER" id="PTHR32341">
    <property type="entry name" value="INTERFERON-INDUCIBLE GTPASE"/>
    <property type="match status" value="1"/>
</dbReference>
<evidence type="ECO:0000256" key="1">
    <source>
        <dbReference type="ARBA" id="ARBA00005429"/>
    </source>
</evidence>
<dbReference type="SUPFAM" id="SSF52540">
    <property type="entry name" value="P-loop containing nucleoside triphosphate hydrolases"/>
    <property type="match status" value="1"/>
</dbReference>
<protein>
    <submittedName>
        <fullName evidence="7">Uncharacterized protein</fullName>
    </submittedName>
</protein>
<evidence type="ECO:0000259" key="6">
    <source>
        <dbReference type="PROSITE" id="PS51716"/>
    </source>
</evidence>
<dbReference type="Proteomes" id="UP000663881">
    <property type="component" value="Unassembled WGS sequence"/>
</dbReference>
<dbReference type="GO" id="GO:0016787">
    <property type="term" value="F:hydrolase activity"/>
    <property type="evidence" value="ECO:0007669"/>
    <property type="project" value="UniProtKB-KW"/>
</dbReference>
<dbReference type="InterPro" id="IPR007743">
    <property type="entry name" value="Immunity-related_GTPase-like"/>
</dbReference>
<dbReference type="PROSITE" id="PS51011">
    <property type="entry name" value="ARID"/>
    <property type="match status" value="1"/>
</dbReference>
<dbReference type="Pfam" id="PF05049">
    <property type="entry name" value="IIGP"/>
    <property type="match status" value="1"/>
</dbReference>
<keyword evidence="2" id="KW-0547">Nucleotide-binding</keyword>
<dbReference type="Pfam" id="PF01388">
    <property type="entry name" value="ARID"/>
    <property type="match status" value="1"/>
</dbReference>
<dbReference type="InterPro" id="IPR051515">
    <property type="entry name" value="IRG"/>
</dbReference>
<dbReference type="PANTHER" id="PTHR32341:SF10">
    <property type="entry name" value="INTERFERON-INDUCIBLE GTPASE 5"/>
    <property type="match status" value="1"/>
</dbReference>
<comment type="similarity">
    <text evidence="1">Belongs to the TRAFAC class dynamin-like GTPase superfamily. IRG family.</text>
</comment>
<gene>
    <name evidence="7" type="ORF">OKA104_LOCUS28973</name>
</gene>
<dbReference type="GO" id="GO:0003677">
    <property type="term" value="F:DNA binding"/>
    <property type="evidence" value="ECO:0007669"/>
    <property type="project" value="InterPro"/>
</dbReference>
<evidence type="ECO:0000256" key="2">
    <source>
        <dbReference type="ARBA" id="ARBA00022741"/>
    </source>
</evidence>
<dbReference type="Gene3D" id="3.40.50.300">
    <property type="entry name" value="P-loop containing nucleotide triphosphate hydrolases"/>
    <property type="match status" value="1"/>
</dbReference>
<dbReference type="GO" id="GO:0016020">
    <property type="term" value="C:membrane"/>
    <property type="evidence" value="ECO:0007669"/>
    <property type="project" value="InterPro"/>
</dbReference>
<reference evidence="7" key="1">
    <citation type="submission" date="2021-02" db="EMBL/GenBank/DDBJ databases">
        <authorList>
            <person name="Nowell W R."/>
        </authorList>
    </citation>
    <scope>NUCLEOTIDE SEQUENCE</scope>
</reference>
<sequence>MLSKDGNDTIKDKNISIDVSDRAITLPVRNGDKNTTDRQPKRAIIKHGNIYDYDDTLNSLTIIAQDNGQEHKNLDAQGLNGVINYITELSEEWKKQKVLIALVGGSGSGKSTLINRFRSLLPDEEGAANTLGGIRECTLEIHEYPMKDTNVVYYDLPGVGTRRFPFHEKSSQAKYAEKFHLSNYDYFMIVVHGRFDEDDWNLARYISEELKRNYSFVLTHVDVIRQDMKYRKAEKIYGFAHVKDEIREDIRQVLRDANPDKIFLVSNQIIEHKESGRYMYTNDPEYEFDRLVRQIHLGMVHEKKAEAFIMSTKSISEHAIRAKADVLRGYVKYLSIVSGAAGIIPFPMVSASVDMAIIMHSAETYFNAFGLKDSHVLQNLVLEEGTFGEKLEYMLEAIKTSLGAKVAIGVAGSMLIEETLKFIPLVGSVAGVGLSYATTSHLLHSLINYFEQEALDHQISSDNQLPVFTDAWQKTLYQNTFRIDSIQSQSPSPTIERDKMNHQLTIEIFDRLLKFGNETDRPLFCQRLQFIWEEQGIFCQTHPTITNQILDLYKLHHLVQEKQGYLEITTNRGWKEISNVLGFGDSGSAAYSVKRNYVRLGLLAYECRFDRAGIDPRSVIELSEMPHTVKKRKRGNHTPSTTRTVIK</sequence>
<feature type="non-terminal residue" evidence="7">
    <location>
        <position position="1"/>
    </location>
</feature>
<feature type="domain" description="ARID" evidence="5">
    <location>
        <begin position="518"/>
        <end position="610"/>
    </location>
</feature>
<name>A0A819MYU5_9BILA</name>
<proteinExistence type="inferred from homology"/>
<dbReference type="PROSITE" id="PS51716">
    <property type="entry name" value="G_IRG"/>
    <property type="match status" value="1"/>
</dbReference>
<keyword evidence="4" id="KW-0342">GTP-binding</keyword>
<feature type="domain" description="IRG-type G" evidence="6">
    <location>
        <begin position="96"/>
        <end position="285"/>
    </location>
</feature>
<evidence type="ECO:0000313" key="7">
    <source>
        <dbReference type="EMBL" id="CAF3986620.1"/>
    </source>
</evidence>
<dbReference type="EMBL" id="CAJOAY010002882">
    <property type="protein sequence ID" value="CAF3986620.1"/>
    <property type="molecule type" value="Genomic_DNA"/>
</dbReference>
<evidence type="ECO:0000256" key="4">
    <source>
        <dbReference type="ARBA" id="ARBA00023134"/>
    </source>
</evidence>
<evidence type="ECO:0000259" key="5">
    <source>
        <dbReference type="PROSITE" id="PS51011"/>
    </source>
</evidence>
<organism evidence="7 8">
    <name type="scientific">Adineta steineri</name>
    <dbReference type="NCBI Taxonomy" id="433720"/>
    <lineage>
        <taxon>Eukaryota</taxon>
        <taxon>Metazoa</taxon>
        <taxon>Spiralia</taxon>
        <taxon>Gnathifera</taxon>
        <taxon>Rotifera</taxon>
        <taxon>Eurotatoria</taxon>
        <taxon>Bdelloidea</taxon>
        <taxon>Adinetida</taxon>
        <taxon>Adinetidae</taxon>
        <taxon>Adineta</taxon>
    </lineage>
</organism>
<dbReference type="InterPro" id="IPR030385">
    <property type="entry name" value="G_IRG_dom"/>
</dbReference>
<dbReference type="InterPro" id="IPR036431">
    <property type="entry name" value="ARID_dom_sf"/>
</dbReference>
<dbReference type="Gene3D" id="1.10.150.60">
    <property type="entry name" value="ARID DNA-binding domain"/>
    <property type="match status" value="1"/>
</dbReference>
<dbReference type="InterPro" id="IPR027417">
    <property type="entry name" value="P-loop_NTPase"/>
</dbReference>
<evidence type="ECO:0000256" key="3">
    <source>
        <dbReference type="ARBA" id="ARBA00022801"/>
    </source>
</evidence>
<dbReference type="GO" id="GO:0005525">
    <property type="term" value="F:GTP binding"/>
    <property type="evidence" value="ECO:0007669"/>
    <property type="project" value="UniProtKB-KW"/>
</dbReference>
<accession>A0A819MYU5</accession>
<dbReference type="AlphaFoldDB" id="A0A819MYU5"/>
<comment type="caution">
    <text evidence="7">The sequence shown here is derived from an EMBL/GenBank/DDBJ whole genome shotgun (WGS) entry which is preliminary data.</text>
</comment>
<dbReference type="SUPFAM" id="SSF46774">
    <property type="entry name" value="ARID-like"/>
    <property type="match status" value="1"/>
</dbReference>
<evidence type="ECO:0000313" key="8">
    <source>
        <dbReference type="Proteomes" id="UP000663881"/>
    </source>
</evidence>
<keyword evidence="3" id="KW-0378">Hydrolase</keyword>
<dbReference type="SMART" id="SM01014">
    <property type="entry name" value="ARID"/>
    <property type="match status" value="1"/>
</dbReference>
<dbReference type="InterPro" id="IPR001606">
    <property type="entry name" value="ARID_dom"/>
</dbReference>